<dbReference type="InterPro" id="IPR001767">
    <property type="entry name" value="Hedgehog_Hint"/>
</dbReference>
<evidence type="ECO:0000256" key="22">
    <source>
        <dbReference type="RuleBase" id="RU280812"/>
    </source>
</evidence>
<dbReference type="SMART" id="SM00306">
    <property type="entry name" value="HintN"/>
    <property type="match status" value="1"/>
</dbReference>
<evidence type="ECO:0000256" key="20">
    <source>
        <dbReference type="ARBA" id="ARBA00034131"/>
    </source>
</evidence>
<keyword evidence="15" id="KW-0106">Calcium</keyword>
<evidence type="ECO:0000256" key="21">
    <source>
        <dbReference type="ARBA" id="ARBA00046976"/>
    </source>
</evidence>
<gene>
    <name evidence="27" type="ORF">QYF61_020246</name>
</gene>
<keyword evidence="4 22" id="KW-0217">Developmental protein</keyword>
<evidence type="ECO:0000256" key="18">
    <source>
        <dbReference type="ARBA" id="ARBA00023139"/>
    </source>
</evidence>
<comment type="function">
    <molecule>Protein hedgehog N-product</molecule>
    <text evidence="22">The dually lipidated hedgehog protein N-product is a morphogen which is essential for a variety of patterning events during development.</text>
</comment>
<comment type="subcellular location">
    <molecule>Protein hedgehog N-product</molecule>
    <subcellularLocation>
        <location evidence="22">Cell membrane</location>
        <topology evidence="22">Lipid-anchor</topology>
    </subcellularLocation>
</comment>
<sequence>MKPARLLLLLSGCALLLAPAVRGCGPGRVVGSRRRPPRKLIPLAYKQFSPNVPEKTLGASGRYEGKIARNSERFKELTPNYNPDIIFKDEENTGADRLMTQVRPRRRPLLPPRRAPAGTGAARERPAPRSPGAARAAAGDPALRLPRPAPGVPVPGPGCRLCSAGISLGRALQSSAASAGLGASDPERQQPVPLRLDTAASGARSRQHPVPRDGSTLPRCPSEAVAPRCKDRLNSLAISVMNQWPGVKLRVTEGWDEDGHHSEESLHYEGRAVDITTSDRDRNKYGMLARLAVEAGFDWVYYESKAHIHCSVKSEHSAAAKTGGCFPGRALATLEDGARTPLWALRPGQRVLAMDGAGRPTYSDFLAFLDKEPRALTSFHVIETREPPRRLALTPTHLLFVAENASAPAARFRPTFASRVRPGHFVLVAAGGGSLQPAEVVGVRNRRDVGAYAPLTRHGTLVVDGMVASCFALVQEQHLAQLAFWPLRLYHSLVGWPGAQGDGVHWYSGLLYRLGRLLLPPDSFHPLGVPRAES</sequence>
<dbReference type="GO" id="GO:0016740">
    <property type="term" value="F:transferase activity"/>
    <property type="evidence" value="ECO:0007669"/>
    <property type="project" value="UniProtKB-KW"/>
</dbReference>
<dbReference type="GO" id="GO:0008233">
    <property type="term" value="F:peptidase activity"/>
    <property type="evidence" value="ECO:0007669"/>
    <property type="project" value="UniProtKB-UniRule"/>
</dbReference>
<dbReference type="PRINTS" id="PR00632">
    <property type="entry name" value="SONICHHOG"/>
</dbReference>
<dbReference type="InterPro" id="IPR036844">
    <property type="entry name" value="Hint_dom_sf"/>
</dbReference>
<dbReference type="GO" id="GO:0005789">
    <property type="term" value="C:endoplasmic reticulum membrane"/>
    <property type="evidence" value="ECO:0007669"/>
    <property type="project" value="UniProtKB-SubCell"/>
</dbReference>
<dbReference type="InterPro" id="IPR001657">
    <property type="entry name" value="Hedgehog"/>
</dbReference>
<dbReference type="GO" id="GO:0007267">
    <property type="term" value="P:cell-cell signaling"/>
    <property type="evidence" value="ECO:0007669"/>
    <property type="project" value="InterPro"/>
</dbReference>
<dbReference type="SUPFAM" id="SSF51294">
    <property type="entry name" value="Hedgehog/intein (Hint) domain"/>
    <property type="match status" value="1"/>
</dbReference>
<keyword evidence="16 22" id="KW-0333">Golgi apparatus</keyword>
<evidence type="ECO:0000256" key="6">
    <source>
        <dbReference type="ARBA" id="ARBA00022525"/>
    </source>
</evidence>
<dbReference type="AlphaFoldDB" id="A0AAN7RV18"/>
<dbReference type="PANTHER" id="PTHR11889">
    <property type="entry name" value="HEDGEHOG"/>
    <property type="match status" value="1"/>
</dbReference>
<comment type="subunit">
    <text evidence="21">Interacts with BOC and CDON. Interacts with PTCH1. Interacts with glypican GPC3.</text>
</comment>
<keyword evidence="14" id="KW-0862">Zinc</keyword>
<dbReference type="PANTHER" id="PTHR11889:SF39">
    <property type="entry name" value="INDIAN HEDGEHOG PROTEIN"/>
    <property type="match status" value="1"/>
</dbReference>
<dbReference type="Pfam" id="PF01079">
    <property type="entry name" value="Hint"/>
    <property type="match status" value="1"/>
</dbReference>
<dbReference type="FunFam" id="3.30.1380.10:FF:000005">
    <property type="entry name" value="Sonic hedgehog signaling molecule"/>
    <property type="match status" value="1"/>
</dbReference>
<keyword evidence="11 22" id="KW-0378">Hydrolase</keyword>
<comment type="subunit">
    <text evidence="20">Multimer.</text>
</comment>
<dbReference type="SUPFAM" id="SSF55166">
    <property type="entry name" value="Hedgehog/DD-peptidase"/>
    <property type="match status" value="2"/>
</dbReference>
<evidence type="ECO:0000256" key="11">
    <source>
        <dbReference type="ARBA" id="ARBA00022801"/>
    </source>
</evidence>
<evidence type="ECO:0000313" key="27">
    <source>
        <dbReference type="EMBL" id="KAK4817580.1"/>
    </source>
</evidence>
<evidence type="ECO:0000256" key="3">
    <source>
        <dbReference type="ARBA" id="ARBA00010649"/>
    </source>
</evidence>
<feature type="compositionally biased region" description="Low complexity" evidence="23">
    <location>
        <begin position="130"/>
        <end position="146"/>
    </location>
</feature>
<keyword evidence="17 22" id="KW-0472">Membrane</keyword>
<dbReference type="InterPro" id="IPR000320">
    <property type="entry name" value="Hedgehog_signalling_dom"/>
</dbReference>
<dbReference type="Gene3D" id="3.30.1380.10">
    <property type="match status" value="2"/>
</dbReference>
<keyword evidence="9" id="KW-0479">Metal-binding</keyword>
<evidence type="ECO:0000256" key="5">
    <source>
        <dbReference type="ARBA" id="ARBA00022475"/>
    </source>
</evidence>
<dbReference type="GO" id="GO:0010468">
    <property type="term" value="P:regulation of gene expression"/>
    <property type="evidence" value="ECO:0007669"/>
    <property type="project" value="TreeGrafter"/>
</dbReference>
<evidence type="ECO:0000256" key="15">
    <source>
        <dbReference type="ARBA" id="ARBA00022837"/>
    </source>
</evidence>
<feature type="chain" id="PRO_5042955678" description="Hedgehog protein" evidence="24">
    <location>
        <begin position="24"/>
        <end position="534"/>
    </location>
</feature>
<keyword evidence="6" id="KW-0964">Secreted</keyword>
<dbReference type="Proteomes" id="UP001333110">
    <property type="component" value="Unassembled WGS sequence"/>
</dbReference>
<evidence type="ECO:0000256" key="14">
    <source>
        <dbReference type="ARBA" id="ARBA00022833"/>
    </source>
</evidence>
<dbReference type="GO" id="GO:0005886">
    <property type="term" value="C:plasma membrane"/>
    <property type="evidence" value="ECO:0007669"/>
    <property type="project" value="UniProtKB-SubCell"/>
</dbReference>
<accession>A0AAN7RV18</accession>
<comment type="similarity">
    <text evidence="3 22">Belongs to the hedgehog family.</text>
</comment>
<evidence type="ECO:0000256" key="13">
    <source>
        <dbReference type="ARBA" id="ARBA00022824"/>
    </source>
</evidence>
<dbReference type="SMART" id="SM00305">
    <property type="entry name" value="HintC"/>
    <property type="match status" value="1"/>
</dbReference>
<dbReference type="GO" id="GO:0000139">
    <property type="term" value="C:Golgi membrane"/>
    <property type="evidence" value="ECO:0007669"/>
    <property type="project" value="UniProtKB-SubCell"/>
</dbReference>
<keyword evidence="12 22" id="KW-0068">Autocatalytic cleavage</keyword>
<feature type="signal peptide" evidence="24">
    <location>
        <begin position="1"/>
        <end position="23"/>
    </location>
</feature>
<keyword evidence="13 22" id="KW-0256">Endoplasmic reticulum</keyword>
<dbReference type="Pfam" id="PF01085">
    <property type="entry name" value="HH_signal"/>
    <property type="match status" value="2"/>
</dbReference>
<feature type="region of interest" description="Disordered" evidence="23">
    <location>
        <begin position="92"/>
        <end position="152"/>
    </location>
</feature>
<evidence type="ECO:0000256" key="17">
    <source>
        <dbReference type="ARBA" id="ARBA00023136"/>
    </source>
</evidence>
<dbReference type="GO" id="GO:0005113">
    <property type="term" value="F:patched binding"/>
    <property type="evidence" value="ECO:0007669"/>
    <property type="project" value="TreeGrafter"/>
</dbReference>
<dbReference type="GO" id="GO:0007224">
    <property type="term" value="P:smoothened signaling pathway"/>
    <property type="evidence" value="ECO:0007669"/>
    <property type="project" value="TreeGrafter"/>
</dbReference>
<evidence type="ECO:0000259" key="25">
    <source>
        <dbReference type="SMART" id="SM00305"/>
    </source>
</evidence>
<keyword evidence="7 22" id="KW-0645">Protease</keyword>
<dbReference type="CDD" id="cd00081">
    <property type="entry name" value="Hint"/>
    <property type="match status" value="1"/>
</dbReference>
<dbReference type="InterPro" id="IPR003586">
    <property type="entry name" value="Hint_dom_C"/>
</dbReference>
<evidence type="ECO:0000256" key="10">
    <source>
        <dbReference type="ARBA" id="ARBA00022729"/>
    </source>
</evidence>
<organism evidence="27 28">
    <name type="scientific">Mycteria americana</name>
    <name type="common">Wood stork</name>
    <dbReference type="NCBI Taxonomy" id="33587"/>
    <lineage>
        <taxon>Eukaryota</taxon>
        <taxon>Metazoa</taxon>
        <taxon>Chordata</taxon>
        <taxon>Craniata</taxon>
        <taxon>Vertebrata</taxon>
        <taxon>Euteleostomi</taxon>
        <taxon>Archelosauria</taxon>
        <taxon>Archosauria</taxon>
        <taxon>Dinosauria</taxon>
        <taxon>Saurischia</taxon>
        <taxon>Theropoda</taxon>
        <taxon>Coelurosauria</taxon>
        <taxon>Aves</taxon>
        <taxon>Neognathae</taxon>
        <taxon>Neoaves</taxon>
        <taxon>Aequornithes</taxon>
        <taxon>Ciconiiformes</taxon>
        <taxon>Ciconiidae</taxon>
        <taxon>Mycteria</taxon>
    </lineage>
</organism>
<keyword evidence="19" id="KW-0449">Lipoprotein</keyword>
<comment type="subcellular location">
    <molecule>Sonic hedgehog protein</molecule>
    <subcellularLocation>
        <location evidence="22">Endoplasmic reticulum membrane</location>
    </subcellularLocation>
    <subcellularLocation>
        <location evidence="22">Golgi apparatus membrane</location>
    </subcellularLocation>
</comment>
<reference evidence="27 28" key="1">
    <citation type="journal article" date="2023" name="J. Hered.">
        <title>Chromosome-level genome of the wood stork (Mycteria americana) provides insight into avian chromosome evolution.</title>
        <authorList>
            <person name="Flamio R. Jr."/>
            <person name="Ramstad K.M."/>
        </authorList>
    </citation>
    <scope>NUCLEOTIDE SEQUENCE [LARGE SCALE GENOMIC DNA]</scope>
    <source>
        <strain evidence="27">JAX WOST 10</strain>
    </source>
</reference>
<comment type="function">
    <molecule>Protein hedgehog</molecule>
    <text evidence="22">The C-terminal part of the hedgehog protein precursor displays an autoproteolysis activity that results in the cleavage of the full-length protein into two parts (N-product and C-product). In addition, the C-terminal part displays a cholesterol transferase activity that results by the covalent attachment of a cholesterol moiety to the C-terminal of the newly generated N-product.</text>
</comment>
<comment type="caution">
    <text evidence="27">The sequence shown here is derived from an EMBL/GenBank/DDBJ whole genome shotgun (WGS) entry which is preliminary data.</text>
</comment>
<evidence type="ECO:0000256" key="19">
    <source>
        <dbReference type="ARBA" id="ARBA00023288"/>
    </source>
</evidence>
<dbReference type="GO" id="GO:0016540">
    <property type="term" value="P:protein autoprocessing"/>
    <property type="evidence" value="ECO:0007669"/>
    <property type="project" value="InterPro"/>
</dbReference>
<keyword evidence="8" id="KW-0808">Transferase</keyword>
<proteinExistence type="inferred from homology"/>
<dbReference type="InterPro" id="IPR003587">
    <property type="entry name" value="Hint_dom_N"/>
</dbReference>
<evidence type="ECO:0000259" key="26">
    <source>
        <dbReference type="SMART" id="SM00306"/>
    </source>
</evidence>
<dbReference type="GO" id="GO:0005509">
    <property type="term" value="F:calcium ion binding"/>
    <property type="evidence" value="ECO:0007669"/>
    <property type="project" value="TreeGrafter"/>
</dbReference>
<name>A0AAN7RV18_MYCAM</name>
<evidence type="ECO:0000256" key="16">
    <source>
        <dbReference type="ARBA" id="ARBA00023034"/>
    </source>
</evidence>
<evidence type="ECO:0000256" key="9">
    <source>
        <dbReference type="ARBA" id="ARBA00022723"/>
    </source>
</evidence>
<evidence type="ECO:0000313" key="28">
    <source>
        <dbReference type="Proteomes" id="UP001333110"/>
    </source>
</evidence>
<feature type="region of interest" description="Disordered" evidence="23">
    <location>
        <begin position="198"/>
        <end position="224"/>
    </location>
</feature>
<keyword evidence="10 22" id="KW-0732">Signal</keyword>
<protein>
    <recommendedName>
        <fullName evidence="22">Hedgehog protein</fullName>
    </recommendedName>
</protein>
<dbReference type="InterPro" id="IPR050387">
    <property type="entry name" value="Hedgehog_Signaling"/>
</dbReference>
<evidence type="ECO:0000256" key="4">
    <source>
        <dbReference type="ARBA" id="ARBA00022473"/>
    </source>
</evidence>
<dbReference type="GO" id="GO:0005615">
    <property type="term" value="C:extracellular space"/>
    <property type="evidence" value="ECO:0007669"/>
    <property type="project" value="TreeGrafter"/>
</dbReference>
<evidence type="ECO:0000256" key="23">
    <source>
        <dbReference type="SAM" id="MobiDB-lite"/>
    </source>
</evidence>
<evidence type="ECO:0000256" key="24">
    <source>
        <dbReference type="SAM" id="SignalP"/>
    </source>
</evidence>
<feature type="domain" description="Hint" evidence="26">
    <location>
        <begin position="323"/>
        <end position="430"/>
    </location>
</feature>
<evidence type="ECO:0000256" key="12">
    <source>
        <dbReference type="ARBA" id="ARBA00022813"/>
    </source>
</evidence>
<evidence type="ECO:0000256" key="1">
    <source>
        <dbReference type="ARBA" id="ARBA00004586"/>
    </source>
</evidence>
<dbReference type="GO" id="GO:0001708">
    <property type="term" value="P:cell fate specification"/>
    <property type="evidence" value="ECO:0007669"/>
    <property type="project" value="TreeGrafter"/>
</dbReference>
<evidence type="ECO:0000256" key="7">
    <source>
        <dbReference type="ARBA" id="ARBA00022670"/>
    </source>
</evidence>
<feature type="domain" description="Hint" evidence="25">
    <location>
        <begin position="432"/>
        <end position="476"/>
    </location>
</feature>
<keyword evidence="5 22" id="KW-1003">Cell membrane</keyword>
<keyword evidence="28" id="KW-1185">Reference proteome</keyword>
<dbReference type="FunFam" id="2.170.16.10:FF:000001">
    <property type="entry name" value="Indian hedgehog"/>
    <property type="match status" value="1"/>
</dbReference>
<evidence type="ECO:0000256" key="8">
    <source>
        <dbReference type="ARBA" id="ARBA00022679"/>
    </source>
</evidence>
<dbReference type="Gene3D" id="2.170.16.10">
    <property type="entry name" value="Hedgehog/Intein (Hint) domain"/>
    <property type="match status" value="1"/>
</dbReference>
<comment type="subcellular location">
    <subcellularLocation>
        <location evidence="1">Endoplasmic reticulum membrane</location>
    </subcellularLocation>
    <subcellularLocation>
        <location evidence="2">Secreted</location>
    </subcellularLocation>
</comment>
<dbReference type="EMBL" id="JAUNZN010000008">
    <property type="protein sequence ID" value="KAK4817580.1"/>
    <property type="molecule type" value="Genomic_DNA"/>
</dbReference>
<dbReference type="InterPro" id="IPR009045">
    <property type="entry name" value="Zn_M74/Hedgehog-like"/>
</dbReference>
<evidence type="ECO:0000256" key="2">
    <source>
        <dbReference type="ARBA" id="ARBA00004613"/>
    </source>
</evidence>
<keyword evidence="18" id="KW-0564">Palmitate</keyword>